<reference evidence="2" key="1">
    <citation type="submission" date="2020-09" db="EMBL/GenBank/DDBJ databases">
        <title>Novel species of Mucilaginibacter isolated from a glacier on the Tibetan Plateau.</title>
        <authorList>
            <person name="Liu Q."/>
            <person name="Xin Y.-H."/>
        </authorList>
    </citation>
    <scope>NUCLEOTIDE SEQUENCE</scope>
    <source>
        <strain evidence="2">ZB1P21</strain>
    </source>
</reference>
<evidence type="ECO:0000256" key="1">
    <source>
        <dbReference type="SAM" id="Phobius"/>
    </source>
</evidence>
<comment type="caution">
    <text evidence="2">The sequence shown here is derived from an EMBL/GenBank/DDBJ whole genome shotgun (WGS) entry which is preliminary data.</text>
</comment>
<name>A0A926NPT9_9SPHI</name>
<keyword evidence="1" id="KW-0472">Membrane</keyword>
<feature type="transmembrane region" description="Helical" evidence="1">
    <location>
        <begin position="312"/>
        <end position="330"/>
    </location>
</feature>
<evidence type="ECO:0000313" key="3">
    <source>
        <dbReference type="Proteomes" id="UP000619078"/>
    </source>
</evidence>
<feature type="transmembrane region" description="Helical" evidence="1">
    <location>
        <begin position="364"/>
        <end position="386"/>
    </location>
</feature>
<accession>A0A926NPT9</accession>
<protein>
    <submittedName>
        <fullName evidence="2">Cell envelope integrity protein CreD</fullName>
    </submittedName>
</protein>
<feature type="transmembrane region" description="Helical" evidence="1">
    <location>
        <begin position="393"/>
        <end position="410"/>
    </location>
</feature>
<keyword evidence="3" id="KW-1185">Reference proteome</keyword>
<proteinExistence type="predicted"/>
<dbReference type="EMBL" id="JACWMX010000002">
    <property type="protein sequence ID" value="MBD1392852.1"/>
    <property type="molecule type" value="Genomic_DNA"/>
</dbReference>
<gene>
    <name evidence="2" type="primary">creD</name>
    <name evidence="2" type="ORF">IDJ76_07075</name>
</gene>
<dbReference type="Proteomes" id="UP000619078">
    <property type="component" value="Unassembled WGS sequence"/>
</dbReference>
<keyword evidence="1" id="KW-0812">Transmembrane</keyword>
<dbReference type="PIRSF" id="PIRSF004548">
    <property type="entry name" value="CreD"/>
    <property type="match status" value="1"/>
</dbReference>
<evidence type="ECO:0000313" key="2">
    <source>
        <dbReference type="EMBL" id="MBD1392852.1"/>
    </source>
</evidence>
<dbReference type="AlphaFoldDB" id="A0A926NPT9"/>
<dbReference type="Pfam" id="PF06123">
    <property type="entry name" value="CreD"/>
    <property type="match status" value="1"/>
</dbReference>
<dbReference type="GO" id="GO:0005886">
    <property type="term" value="C:plasma membrane"/>
    <property type="evidence" value="ECO:0007669"/>
    <property type="project" value="TreeGrafter"/>
</dbReference>
<feature type="transmembrane region" description="Helical" evidence="1">
    <location>
        <begin position="337"/>
        <end position="358"/>
    </location>
</feature>
<sequence length="443" mass="50343">MIEQVQKTEKWYQNSILFKLGVITLLILLLLIPQSWIQDLIVERQANQTDNINIVSNKWSGSQLVQGPILMLPYKRQVSNAGSKAPVQTVIEYLYVLPQNLNIEAGLNTELYKKGLVDVTVYNTKVLLKGNFSQPDLQKANLLTGQVMYDKARLIFGITDLKGLKNNPAINVQGQIYNAEPLTEQSRVFENAMQISFVLPQTGNINFNYVLDIKGSNDLNFLHIGKTTDVELAGNWKSPEFNGRDLPDNRVVNEKGFKAKWHLLYYNRPFPQQWANNDTTLSGKKAHLSAQFGVRLQVPVGEYRKITRTAKYATLIILLTFVSLFLTELIRKQRIHLFNYTLIGAAMIVYYTLLLSFAEKIGYNYAYLISSISTIGLISLFTASLLKNVKAAVLFSIILTVFYTFIFVIIQLEDYALMVGSIALFVIVAALMYFSRKINWDNH</sequence>
<dbReference type="NCBIfam" id="NF008712">
    <property type="entry name" value="PRK11715.1-1"/>
    <property type="match status" value="1"/>
</dbReference>
<keyword evidence="1" id="KW-1133">Transmembrane helix</keyword>
<feature type="transmembrane region" description="Helical" evidence="1">
    <location>
        <begin position="416"/>
        <end position="434"/>
    </location>
</feature>
<feature type="transmembrane region" description="Helical" evidence="1">
    <location>
        <begin position="16"/>
        <end position="37"/>
    </location>
</feature>
<dbReference type="InterPro" id="IPR010364">
    <property type="entry name" value="Uncharacterised_IM_CreD"/>
</dbReference>
<dbReference type="PANTHER" id="PTHR30092">
    <property type="entry name" value="INNER MEMBRANE PROTEIN CRED"/>
    <property type="match status" value="1"/>
</dbReference>
<dbReference type="PANTHER" id="PTHR30092:SF0">
    <property type="entry name" value="INNER MEMBRANE PROTEIN CRED"/>
    <property type="match status" value="1"/>
</dbReference>
<organism evidence="2 3">
    <name type="scientific">Mucilaginibacter glaciei</name>
    <dbReference type="NCBI Taxonomy" id="2772109"/>
    <lineage>
        <taxon>Bacteria</taxon>
        <taxon>Pseudomonadati</taxon>
        <taxon>Bacteroidota</taxon>
        <taxon>Sphingobacteriia</taxon>
        <taxon>Sphingobacteriales</taxon>
        <taxon>Sphingobacteriaceae</taxon>
        <taxon>Mucilaginibacter</taxon>
    </lineage>
</organism>
<dbReference type="RefSeq" id="WP_191162166.1">
    <property type="nucleotide sequence ID" value="NZ_JACWMX010000002.1"/>
</dbReference>